<dbReference type="GO" id="GO:0005840">
    <property type="term" value="C:ribosome"/>
    <property type="evidence" value="ECO:0007669"/>
    <property type="project" value="UniProtKB-KW"/>
</dbReference>
<organism evidence="4 5">
    <name type="scientific">Haloactinopolyspora alba</name>
    <dbReference type="NCBI Taxonomy" id="648780"/>
    <lineage>
        <taxon>Bacteria</taxon>
        <taxon>Bacillati</taxon>
        <taxon>Actinomycetota</taxon>
        <taxon>Actinomycetes</taxon>
        <taxon>Jiangellales</taxon>
        <taxon>Jiangellaceae</taxon>
        <taxon>Haloactinopolyspora</taxon>
    </lineage>
</organism>
<proteinExistence type="predicted"/>
<dbReference type="GO" id="GO:0016747">
    <property type="term" value="F:acyltransferase activity, transferring groups other than amino-acyl groups"/>
    <property type="evidence" value="ECO:0007669"/>
    <property type="project" value="InterPro"/>
</dbReference>
<keyword evidence="4" id="KW-0687">Ribonucleoprotein</keyword>
<dbReference type="InterPro" id="IPR016181">
    <property type="entry name" value="Acyl_CoA_acyltransferase"/>
</dbReference>
<dbReference type="SUPFAM" id="SSF55729">
    <property type="entry name" value="Acyl-CoA N-acyltransferases (Nat)"/>
    <property type="match status" value="1"/>
</dbReference>
<dbReference type="PANTHER" id="PTHR43877">
    <property type="entry name" value="AMINOALKYLPHOSPHONATE N-ACETYLTRANSFERASE-RELATED-RELATED"/>
    <property type="match status" value="1"/>
</dbReference>
<dbReference type="InterPro" id="IPR000182">
    <property type="entry name" value="GNAT_dom"/>
</dbReference>
<dbReference type="OrthoDB" id="1821130at2"/>
<evidence type="ECO:0000256" key="2">
    <source>
        <dbReference type="ARBA" id="ARBA00023315"/>
    </source>
</evidence>
<evidence type="ECO:0000259" key="3">
    <source>
        <dbReference type="PROSITE" id="PS51186"/>
    </source>
</evidence>
<dbReference type="EMBL" id="PYGE01000015">
    <property type="protein sequence ID" value="PSL01126.1"/>
    <property type="molecule type" value="Genomic_DNA"/>
</dbReference>
<evidence type="ECO:0000313" key="5">
    <source>
        <dbReference type="Proteomes" id="UP000243528"/>
    </source>
</evidence>
<dbReference type="AlphaFoldDB" id="A0A2P8DV88"/>
<keyword evidence="2" id="KW-0012">Acyltransferase</keyword>
<keyword evidence="5" id="KW-1185">Reference proteome</keyword>
<feature type="domain" description="N-acetyltransferase" evidence="3">
    <location>
        <begin position="34"/>
        <end position="180"/>
    </location>
</feature>
<evidence type="ECO:0000313" key="4">
    <source>
        <dbReference type="EMBL" id="PSL01126.1"/>
    </source>
</evidence>
<keyword evidence="4" id="KW-0689">Ribosomal protein</keyword>
<accession>A0A2P8DV88</accession>
<dbReference type="Pfam" id="PF00583">
    <property type="entry name" value="Acetyltransf_1"/>
    <property type="match status" value="1"/>
</dbReference>
<reference evidence="4 5" key="1">
    <citation type="submission" date="2018-03" db="EMBL/GenBank/DDBJ databases">
        <title>Genomic Encyclopedia of Archaeal and Bacterial Type Strains, Phase II (KMG-II): from individual species to whole genera.</title>
        <authorList>
            <person name="Goeker M."/>
        </authorList>
    </citation>
    <scope>NUCLEOTIDE SEQUENCE [LARGE SCALE GENOMIC DNA]</scope>
    <source>
        <strain evidence="4 5">DSM 45211</strain>
    </source>
</reference>
<dbReference type="Proteomes" id="UP000243528">
    <property type="component" value="Unassembled WGS sequence"/>
</dbReference>
<dbReference type="PANTHER" id="PTHR43877:SF1">
    <property type="entry name" value="ACETYLTRANSFERASE"/>
    <property type="match status" value="1"/>
</dbReference>
<sequence length="180" mass="19308">MTRSISIQQEARKGMVVSGMAWQIREARLPDDADDLARLYVGSALHHVELDPGMYRVPEVRVVADRFRAAAHDAGQVVLMADAAGLAVGFAAVTMLTPPSPASMLADMPAASVEVAVHPDRRRQGIGSALMQAVAERARSLGARCIRLDAHADNEAALGLYHRLGYRPTGILMQASVDEV</sequence>
<evidence type="ECO:0000256" key="1">
    <source>
        <dbReference type="ARBA" id="ARBA00022679"/>
    </source>
</evidence>
<protein>
    <submittedName>
        <fullName evidence="4">Ribosomal protein S18 acetylase RimI-like enzyme</fullName>
    </submittedName>
</protein>
<dbReference type="InterPro" id="IPR050832">
    <property type="entry name" value="Bact_Acetyltransf"/>
</dbReference>
<comment type="caution">
    <text evidence="4">The sequence shown here is derived from an EMBL/GenBank/DDBJ whole genome shotgun (WGS) entry which is preliminary data.</text>
</comment>
<gene>
    <name evidence="4" type="ORF">CLV30_11562</name>
</gene>
<keyword evidence="1" id="KW-0808">Transferase</keyword>
<dbReference type="PROSITE" id="PS51186">
    <property type="entry name" value="GNAT"/>
    <property type="match status" value="1"/>
</dbReference>
<dbReference type="RefSeq" id="WP_129710912.1">
    <property type="nucleotide sequence ID" value="NZ_ML142900.1"/>
</dbReference>
<dbReference type="Gene3D" id="3.40.630.30">
    <property type="match status" value="1"/>
</dbReference>
<dbReference type="CDD" id="cd04301">
    <property type="entry name" value="NAT_SF"/>
    <property type="match status" value="1"/>
</dbReference>
<name>A0A2P8DV88_9ACTN</name>